<dbReference type="InterPro" id="IPR023262">
    <property type="entry name" value="AROS"/>
</dbReference>
<keyword evidence="4" id="KW-0539">Nucleus</keyword>
<feature type="region of interest" description="Disordered" evidence="6">
    <location>
        <begin position="14"/>
        <end position="33"/>
    </location>
</feature>
<keyword evidence="7" id="KW-1185">Reference proteome</keyword>
<dbReference type="GO" id="GO:0005730">
    <property type="term" value="C:nucleolus"/>
    <property type="evidence" value="ECO:0007669"/>
    <property type="project" value="UniProtKB-SubCell"/>
</dbReference>
<dbReference type="GeneID" id="106742614"/>
<dbReference type="RefSeq" id="XP_014471232.1">
    <property type="nucleotide sequence ID" value="XM_014615746.1"/>
</dbReference>
<organism evidence="7 8">
    <name type="scientific">Dinoponera quadriceps</name>
    <name type="common">South American ant</name>
    <dbReference type="NCBI Taxonomy" id="609295"/>
    <lineage>
        <taxon>Eukaryota</taxon>
        <taxon>Metazoa</taxon>
        <taxon>Ecdysozoa</taxon>
        <taxon>Arthropoda</taxon>
        <taxon>Hexapoda</taxon>
        <taxon>Insecta</taxon>
        <taxon>Pterygota</taxon>
        <taxon>Neoptera</taxon>
        <taxon>Endopterygota</taxon>
        <taxon>Hymenoptera</taxon>
        <taxon>Apocrita</taxon>
        <taxon>Aculeata</taxon>
        <taxon>Formicoidea</taxon>
        <taxon>Formicidae</taxon>
        <taxon>Ponerinae</taxon>
        <taxon>Ponerini</taxon>
        <taxon>Dinoponera</taxon>
    </lineage>
</organism>
<evidence type="ECO:0000256" key="4">
    <source>
        <dbReference type="ARBA" id="ARBA00023242"/>
    </source>
</evidence>
<name>A0A6P3WZ80_DINQU</name>
<dbReference type="PRINTS" id="PR02029">
    <property type="entry name" value="ACTREGSIRT1"/>
</dbReference>
<evidence type="ECO:0000256" key="6">
    <source>
        <dbReference type="SAM" id="MobiDB-lite"/>
    </source>
</evidence>
<feature type="region of interest" description="Disordered" evidence="6">
    <location>
        <begin position="112"/>
        <end position="135"/>
    </location>
</feature>
<feature type="compositionally biased region" description="Basic residues" evidence="6">
    <location>
        <begin position="23"/>
        <end position="33"/>
    </location>
</feature>
<evidence type="ECO:0000256" key="2">
    <source>
        <dbReference type="ARBA" id="ARBA00007318"/>
    </source>
</evidence>
<feature type="compositionally biased region" description="Basic residues" evidence="6">
    <location>
        <begin position="112"/>
        <end position="121"/>
    </location>
</feature>
<protein>
    <recommendedName>
        <fullName evidence="3">Active regulator of SIRT1</fullName>
    </recommendedName>
    <alternativeName>
        <fullName evidence="5">40S ribosomal protein S19-binding protein 1</fullName>
    </alternativeName>
</protein>
<evidence type="ECO:0000313" key="8">
    <source>
        <dbReference type="RefSeq" id="XP_014471232.1"/>
    </source>
</evidence>
<dbReference type="PANTHER" id="PTHR31454:SF2">
    <property type="entry name" value="ACTIVE REGULATOR OF SIRT1"/>
    <property type="match status" value="1"/>
</dbReference>
<evidence type="ECO:0000313" key="7">
    <source>
        <dbReference type="Proteomes" id="UP000515204"/>
    </source>
</evidence>
<sequence>MSKSLLRKSLKLFAEPNESGLHPGKKQKKKKRKDALYAGALELIPAKYRFTSKEDKAAINAILGRSNRVTVEEVKKHLASQKDPTEENVQQLLSLKTNQLSSEMSNKLLQRAVKKQMKRKEKSKDKLNKPKETAFTEEDFKKFEQEYIK</sequence>
<proteinExistence type="inferred from homology"/>
<dbReference type="KEGG" id="dqu:106742614"/>
<reference evidence="8" key="1">
    <citation type="submission" date="2025-08" db="UniProtKB">
        <authorList>
            <consortium name="RefSeq"/>
        </authorList>
    </citation>
    <scope>IDENTIFICATION</scope>
</reference>
<dbReference type="OrthoDB" id="6493910at2759"/>
<comment type="similarity">
    <text evidence="2">Belongs to the AROS family.</text>
</comment>
<dbReference type="GO" id="GO:0019899">
    <property type="term" value="F:enzyme binding"/>
    <property type="evidence" value="ECO:0007669"/>
    <property type="project" value="TreeGrafter"/>
</dbReference>
<dbReference type="PANTHER" id="PTHR31454">
    <property type="entry name" value="ACTIVE REGULATOR OF SIRT1"/>
    <property type="match status" value="1"/>
</dbReference>
<feature type="compositionally biased region" description="Basic and acidic residues" evidence="6">
    <location>
        <begin position="122"/>
        <end position="135"/>
    </location>
</feature>
<gene>
    <name evidence="8" type="primary">LOC106742614</name>
</gene>
<evidence type="ECO:0000256" key="1">
    <source>
        <dbReference type="ARBA" id="ARBA00004604"/>
    </source>
</evidence>
<comment type="subcellular location">
    <subcellularLocation>
        <location evidence="1">Nucleus</location>
        <location evidence="1">Nucleolus</location>
    </subcellularLocation>
</comment>
<evidence type="ECO:0000256" key="5">
    <source>
        <dbReference type="ARBA" id="ARBA00032748"/>
    </source>
</evidence>
<accession>A0A6P3WZ80</accession>
<dbReference type="AlphaFoldDB" id="A0A6P3WZ80"/>
<dbReference type="Pfam" id="PF15684">
    <property type="entry name" value="AROS"/>
    <property type="match status" value="1"/>
</dbReference>
<evidence type="ECO:0000256" key="3">
    <source>
        <dbReference type="ARBA" id="ARBA00016855"/>
    </source>
</evidence>
<dbReference type="Proteomes" id="UP000515204">
    <property type="component" value="Unplaced"/>
</dbReference>